<dbReference type="GO" id="GO:0006935">
    <property type="term" value="P:chemotaxis"/>
    <property type="evidence" value="ECO:0007669"/>
    <property type="project" value="InterPro"/>
</dbReference>
<keyword evidence="5" id="KW-1185">Reference proteome</keyword>
<dbReference type="Pfam" id="PF01584">
    <property type="entry name" value="CheW"/>
    <property type="match status" value="1"/>
</dbReference>
<dbReference type="PROSITE" id="PS50851">
    <property type="entry name" value="CHEW"/>
    <property type="match status" value="1"/>
</dbReference>
<reference evidence="4 5" key="1">
    <citation type="submission" date="2019-03" db="EMBL/GenBank/DDBJ databases">
        <title>Genomic Encyclopedia of Type Strains, Phase IV (KMG-IV): sequencing the most valuable type-strain genomes for metagenomic binning, comparative biology and taxonomic classification.</title>
        <authorList>
            <person name="Goeker M."/>
        </authorList>
    </citation>
    <scope>NUCLEOTIDE SEQUENCE [LARGE SCALE GENOMIC DNA]</scope>
    <source>
        <strain evidence="4 5">DSM 7445</strain>
    </source>
</reference>
<feature type="modified residue" description="4-aspartylphosphate" evidence="1">
    <location>
        <position position="252"/>
    </location>
</feature>
<evidence type="ECO:0000259" key="3">
    <source>
        <dbReference type="PROSITE" id="PS50851"/>
    </source>
</evidence>
<dbReference type="InterPro" id="IPR002545">
    <property type="entry name" value="CheW-lke_dom"/>
</dbReference>
<dbReference type="SMART" id="SM00448">
    <property type="entry name" value="REC"/>
    <property type="match status" value="1"/>
</dbReference>
<dbReference type="InterPro" id="IPR011006">
    <property type="entry name" value="CheY-like_superfamily"/>
</dbReference>
<evidence type="ECO:0000256" key="1">
    <source>
        <dbReference type="PROSITE-ProRule" id="PRU00169"/>
    </source>
</evidence>
<evidence type="ECO:0000313" key="4">
    <source>
        <dbReference type="EMBL" id="TCS39319.1"/>
    </source>
</evidence>
<dbReference type="Gene3D" id="2.30.30.40">
    <property type="entry name" value="SH3 Domains"/>
    <property type="match status" value="1"/>
</dbReference>
<name>A0A4R3I5N5_PAULE</name>
<keyword evidence="1" id="KW-0597">Phosphoprotein</keyword>
<dbReference type="Pfam" id="PF00072">
    <property type="entry name" value="Response_reg"/>
    <property type="match status" value="1"/>
</dbReference>
<feature type="domain" description="CheW-like" evidence="3">
    <location>
        <begin position="19"/>
        <end position="168"/>
    </location>
</feature>
<dbReference type="OrthoDB" id="9806105at2"/>
<dbReference type="SMART" id="SM00260">
    <property type="entry name" value="CheW"/>
    <property type="match status" value="1"/>
</dbReference>
<dbReference type="Proteomes" id="UP000295382">
    <property type="component" value="Unassembled WGS sequence"/>
</dbReference>
<proteinExistence type="predicted"/>
<dbReference type="AlphaFoldDB" id="A0A4R3I5N5"/>
<dbReference type="InterPro" id="IPR036061">
    <property type="entry name" value="CheW-like_dom_sf"/>
</dbReference>
<dbReference type="InterPro" id="IPR001789">
    <property type="entry name" value="Sig_transdc_resp-reg_receiver"/>
</dbReference>
<feature type="domain" description="Response regulatory" evidence="2">
    <location>
        <begin position="190"/>
        <end position="319"/>
    </location>
</feature>
<comment type="caution">
    <text evidence="4">The sequence shown here is derived from an EMBL/GenBank/DDBJ whole genome shotgun (WGS) entry which is preliminary data.</text>
</comment>
<dbReference type="EMBL" id="SLZQ01000001">
    <property type="protein sequence ID" value="TCS39319.1"/>
    <property type="molecule type" value="Genomic_DNA"/>
</dbReference>
<dbReference type="PANTHER" id="PTHR47233:SF4">
    <property type="entry name" value="CHEMOTAXIS SIGNAL TRANSDUCTION PROTEIN"/>
    <property type="match status" value="1"/>
</dbReference>
<dbReference type="PIRSF" id="PIRSF002867">
    <property type="entry name" value="CheV"/>
    <property type="match status" value="1"/>
</dbReference>
<dbReference type="Gene3D" id="3.40.50.2300">
    <property type="match status" value="1"/>
</dbReference>
<dbReference type="RefSeq" id="WP_132256577.1">
    <property type="nucleotide sequence ID" value="NZ_SLZQ01000001.1"/>
</dbReference>
<dbReference type="PANTHER" id="PTHR47233">
    <property type="entry name" value="CHEMOTAXIS PROTEIN CHEV"/>
    <property type="match status" value="1"/>
</dbReference>
<dbReference type="Gene3D" id="2.40.50.180">
    <property type="entry name" value="CheA-289, Domain 4"/>
    <property type="match status" value="1"/>
</dbReference>
<sequence>MYNVQQEVDERTRLVGQNKFELMLFRLGNAGSTGQSVLYGINVFKIRELLDMASVQVTPIAGSPPFIMGVVNVRGQIIQVIDLPSAVGCVAAEMKILMLTEYAGTTQAFAVENVEDIVRLEWNRVKPAEGVSGGSGTVTSIAYLESEVGGATLAQVLDVEQILRNVNGDGKVNVDASEIGEGVDIAPGAVILAADDSGVARMMIEEGLKAMELPFVMTKSGKEAWERLQEMAEAAANAGKGVRQSVALVLTDLEMPEMDGFTLTKNIKSDPRFKDIPVVIHSSLSGATNESHVRSAGANGYVAKFNPGKLAEALRSALRAA</sequence>
<evidence type="ECO:0000313" key="5">
    <source>
        <dbReference type="Proteomes" id="UP000295382"/>
    </source>
</evidence>
<gene>
    <name evidence="4" type="ORF">EDC30_101275</name>
</gene>
<accession>A0A4R3I5N5</accession>
<evidence type="ECO:0000259" key="2">
    <source>
        <dbReference type="PROSITE" id="PS50110"/>
    </source>
</evidence>
<dbReference type="SUPFAM" id="SSF50341">
    <property type="entry name" value="CheW-like"/>
    <property type="match status" value="1"/>
</dbReference>
<dbReference type="PROSITE" id="PS50110">
    <property type="entry name" value="RESPONSE_REGULATORY"/>
    <property type="match status" value="1"/>
</dbReference>
<dbReference type="InterPro" id="IPR024181">
    <property type="entry name" value="Chemotax_regulator_CheV"/>
</dbReference>
<dbReference type="SUPFAM" id="SSF52172">
    <property type="entry name" value="CheY-like"/>
    <property type="match status" value="1"/>
</dbReference>
<organism evidence="4 5">
    <name type="scientific">Paucimonas lemoignei</name>
    <name type="common">Pseudomonas lemoignei</name>
    <dbReference type="NCBI Taxonomy" id="29443"/>
    <lineage>
        <taxon>Bacteria</taxon>
        <taxon>Pseudomonadati</taxon>
        <taxon>Pseudomonadota</taxon>
        <taxon>Betaproteobacteria</taxon>
        <taxon>Burkholderiales</taxon>
        <taxon>Burkholderiaceae</taxon>
        <taxon>Paucimonas</taxon>
    </lineage>
</organism>
<protein>
    <submittedName>
        <fullName evidence="4">CheW protein</fullName>
    </submittedName>
</protein>
<dbReference type="GO" id="GO:0000160">
    <property type="term" value="P:phosphorelay signal transduction system"/>
    <property type="evidence" value="ECO:0007669"/>
    <property type="project" value="InterPro"/>
</dbReference>